<feature type="transmembrane region" description="Helical" evidence="6">
    <location>
        <begin position="32"/>
        <end position="55"/>
    </location>
</feature>
<comment type="caution">
    <text evidence="7">The sequence shown here is derived from an EMBL/GenBank/DDBJ whole genome shotgun (WGS) entry which is preliminary data.</text>
</comment>
<dbReference type="InterPro" id="IPR007383">
    <property type="entry name" value="DUF445"/>
</dbReference>
<dbReference type="PIRSF" id="PIRSF032178">
    <property type="entry name" value="UCP032178"/>
    <property type="match status" value="1"/>
</dbReference>
<dbReference type="Pfam" id="PF04286">
    <property type="entry name" value="DUF445"/>
    <property type="match status" value="1"/>
</dbReference>
<proteinExistence type="inferred from homology"/>
<keyword evidence="5 6" id="KW-0472">Membrane</keyword>
<reference evidence="7 8" key="1">
    <citation type="submission" date="2024-06" db="EMBL/GenBank/DDBJ databases">
        <title>Sorghum-associated microbial communities from plants grown in Nebraska, USA.</title>
        <authorList>
            <person name="Schachtman D."/>
        </authorList>
    </citation>
    <scope>NUCLEOTIDE SEQUENCE [LARGE SCALE GENOMIC DNA]</scope>
    <source>
        <strain evidence="7 8">736</strain>
    </source>
</reference>
<evidence type="ECO:0000256" key="1">
    <source>
        <dbReference type="ARBA" id="ARBA00004236"/>
    </source>
</evidence>
<evidence type="ECO:0000256" key="4">
    <source>
        <dbReference type="ARBA" id="ARBA00022989"/>
    </source>
</evidence>
<name>A0ABV2PQM2_9BACI</name>
<evidence type="ECO:0000256" key="2">
    <source>
        <dbReference type="ARBA" id="ARBA00008053"/>
    </source>
</evidence>
<gene>
    <name evidence="7" type="ORF">ABIA69_004129</name>
</gene>
<organism evidence="7 8">
    <name type="scientific">Lysinibacillus parviboronicapiens</name>
    <dbReference type="NCBI Taxonomy" id="436516"/>
    <lineage>
        <taxon>Bacteria</taxon>
        <taxon>Bacillati</taxon>
        <taxon>Bacillota</taxon>
        <taxon>Bacilli</taxon>
        <taxon>Bacillales</taxon>
        <taxon>Bacillaceae</taxon>
        <taxon>Lysinibacillus</taxon>
    </lineage>
</organism>
<keyword evidence="3 6" id="KW-0812">Transmembrane</keyword>
<evidence type="ECO:0000256" key="3">
    <source>
        <dbReference type="ARBA" id="ARBA00022692"/>
    </source>
</evidence>
<accession>A0ABV2PQM2</accession>
<keyword evidence="8" id="KW-1185">Reference proteome</keyword>
<comment type="subcellular location">
    <subcellularLocation>
        <location evidence="1">Cell membrane</location>
    </subcellularLocation>
</comment>
<evidence type="ECO:0000313" key="7">
    <source>
        <dbReference type="EMBL" id="MET4562938.1"/>
    </source>
</evidence>
<dbReference type="Proteomes" id="UP001549363">
    <property type="component" value="Unassembled WGS sequence"/>
</dbReference>
<dbReference type="PANTHER" id="PTHR35791">
    <property type="entry name" value="UPF0754 MEMBRANE PROTEIN YHEB"/>
    <property type="match status" value="1"/>
</dbReference>
<dbReference type="PANTHER" id="PTHR35791:SF1">
    <property type="entry name" value="UPF0754 MEMBRANE PROTEIN YHEB"/>
    <property type="match status" value="1"/>
</dbReference>
<dbReference type="EMBL" id="JBEPSB010000027">
    <property type="protein sequence ID" value="MET4562938.1"/>
    <property type="molecule type" value="Genomic_DNA"/>
</dbReference>
<keyword evidence="4 6" id="KW-1133">Transmembrane helix</keyword>
<sequence>MEFHCSAIMSAAGDKIRQSEYDWNERMLMDNLLGTLLFMAIIGAAIGGVTNHLAIKMLFRPHEAKYIKNWRVPFTPGLIPKRRDELAKQLGLTVVNYLLTPETFRKKFFSKDIQDKVEQFVQAKVQETIFTEDKTIQDWLNLAGFSNMPTTIEQKVEAIVVGQFESVKNTLSTRSIRTLLSADIQNTIDAKIPVAVGHILEKGEEYFLSAEGELTIKAMIDDFLSSKGSLGGMINMFLGDSSSLVGKVQRELVKFLQTPGTNSLLTKIFMQEWEKLKDRPAMDYLEDINFEPILANLQSYVKEQLAVAERLNHPISYYWPEGSSWMQESVVPRLIEKAFIQAEDKLEDVLKRLNLQEVVREQVDSFPVAKLEELVLGISKREFKMITVLGAVLGGLIGVVQGLIVHFI</sequence>
<evidence type="ECO:0000256" key="5">
    <source>
        <dbReference type="ARBA" id="ARBA00023136"/>
    </source>
</evidence>
<protein>
    <submittedName>
        <fullName evidence="7">Uncharacterized membrane protein YheB (UPF0754 family)</fullName>
    </submittedName>
</protein>
<evidence type="ECO:0000313" key="8">
    <source>
        <dbReference type="Proteomes" id="UP001549363"/>
    </source>
</evidence>
<comment type="similarity">
    <text evidence="2">Belongs to the UPF0754 family.</text>
</comment>
<feature type="transmembrane region" description="Helical" evidence="6">
    <location>
        <begin position="386"/>
        <end position="407"/>
    </location>
</feature>
<evidence type="ECO:0000256" key="6">
    <source>
        <dbReference type="SAM" id="Phobius"/>
    </source>
</evidence>
<dbReference type="InterPro" id="IPR016991">
    <property type="entry name" value="UCP032178"/>
</dbReference>